<feature type="compositionally biased region" description="Polar residues" evidence="1">
    <location>
        <begin position="18"/>
        <end position="35"/>
    </location>
</feature>
<keyword evidence="3" id="KW-1185">Reference proteome</keyword>
<feature type="compositionally biased region" description="Acidic residues" evidence="1">
    <location>
        <begin position="344"/>
        <end position="375"/>
    </location>
</feature>
<gene>
    <name evidence="2" type="ORF">E4U43_000565</name>
</gene>
<evidence type="ECO:0000256" key="1">
    <source>
        <dbReference type="SAM" id="MobiDB-lite"/>
    </source>
</evidence>
<feature type="region of interest" description="Disordered" evidence="1">
    <location>
        <begin position="1"/>
        <end position="35"/>
    </location>
</feature>
<protein>
    <submittedName>
        <fullName evidence="2">Uncharacterized protein</fullName>
    </submittedName>
</protein>
<evidence type="ECO:0000313" key="2">
    <source>
        <dbReference type="EMBL" id="KAG6005603.1"/>
    </source>
</evidence>
<dbReference type="Proteomes" id="UP000748025">
    <property type="component" value="Unassembled WGS sequence"/>
</dbReference>
<comment type="caution">
    <text evidence="2">The sequence shown here is derived from an EMBL/GenBank/DDBJ whole genome shotgun (WGS) entry which is preliminary data.</text>
</comment>
<name>A0A9P7SYZ8_9HYPO</name>
<evidence type="ECO:0000313" key="3">
    <source>
        <dbReference type="Proteomes" id="UP000748025"/>
    </source>
</evidence>
<sequence>MPPPPHLLDNIRTPEGVSCNSPSQDSKPPLPTLQSRASQQSALWTEVKLPPLIAGSLSGAFSKAVAHVLENELLAHYYLDEPKFPVNLDRVLDRLLADFTGHLWDELYQFYRGPGTEPSRQVRLLFDGPIRQIILILNGPEVSKCILDKLAPGLSQRKASWSDSSGGMDLPSALQLLCRYWHREMASQWPEGSPEEIARDLHAQIMTGHSVEGLIDAIRRVLMTPHYVQVHINESAMWNVLLKRPFPPPSDGYHVVHFQFDCQLFGPLDGIADPQLVNIGSLPAITGTAEECVYTSVSEYIDKAWPRHGSKVLKCLEGAVASACTSCQAGEPMSGLSIWSGSDENQDDDVDEDVDEDVDGDEDEDGYVDGEGDGDGDGHLSRRSGLRLVHVKVENAAIRLTVSSRPHTMIEIFQQMCWLCAALSASPFAGALSECTTSVSDWTYTNDAVHVNCSLEHRRVPDDEGAPWLRPLQGAAIARGFPIGGVASTQW</sequence>
<dbReference type="OrthoDB" id="1577640at2759"/>
<dbReference type="EMBL" id="SRPW01001169">
    <property type="protein sequence ID" value="KAG6005603.1"/>
    <property type="molecule type" value="Genomic_DNA"/>
</dbReference>
<organism evidence="2 3">
    <name type="scientific">Claviceps pusilla</name>
    <dbReference type="NCBI Taxonomy" id="123648"/>
    <lineage>
        <taxon>Eukaryota</taxon>
        <taxon>Fungi</taxon>
        <taxon>Dikarya</taxon>
        <taxon>Ascomycota</taxon>
        <taxon>Pezizomycotina</taxon>
        <taxon>Sordariomycetes</taxon>
        <taxon>Hypocreomycetidae</taxon>
        <taxon>Hypocreales</taxon>
        <taxon>Clavicipitaceae</taxon>
        <taxon>Claviceps</taxon>
    </lineage>
</organism>
<dbReference type="AlphaFoldDB" id="A0A9P7SYZ8"/>
<accession>A0A9P7SYZ8</accession>
<reference evidence="2" key="1">
    <citation type="journal article" date="2020" name="bioRxiv">
        <title>Whole genome comparisons of ergot fungi reveals the divergence and evolution of species within the genus Claviceps are the result of varying mechanisms driving genome evolution and host range expansion.</title>
        <authorList>
            <person name="Wyka S.A."/>
            <person name="Mondo S.J."/>
            <person name="Liu M."/>
            <person name="Dettman J."/>
            <person name="Nalam V."/>
            <person name="Broders K.D."/>
        </authorList>
    </citation>
    <scope>NUCLEOTIDE SEQUENCE</scope>
    <source>
        <strain evidence="2">CCC 602</strain>
    </source>
</reference>
<proteinExistence type="predicted"/>
<feature type="region of interest" description="Disordered" evidence="1">
    <location>
        <begin position="335"/>
        <end position="381"/>
    </location>
</feature>